<dbReference type="Proteomes" id="UP000287519">
    <property type="component" value="Unassembled WGS sequence"/>
</dbReference>
<proteinExistence type="predicted"/>
<evidence type="ECO:0000313" key="3">
    <source>
        <dbReference type="Proteomes" id="UP000287519"/>
    </source>
</evidence>
<keyword evidence="3" id="KW-1185">Reference proteome</keyword>
<comment type="caution">
    <text evidence="2">The sequence shown here is derived from an EMBL/GenBank/DDBJ whole genome shotgun (WGS) entry which is preliminary data.</text>
</comment>
<organism evidence="2 3">
    <name type="scientific">Rhodococcus wratislaviensis</name>
    <name type="common">Tsukamurella wratislaviensis</name>
    <dbReference type="NCBI Taxonomy" id="44752"/>
    <lineage>
        <taxon>Bacteria</taxon>
        <taxon>Bacillati</taxon>
        <taxon>Actinomycetota</taxon>
        <taxon>Actinomycetes</taxon>
        <taxon>Mycobacteriales</taxon>
        <taxon>Nocardiaceae</taxon>
        <taxon>Rhodococcus</taxon>
    </lineage>
</organism>
<dbReference type="AlphaFoldDB" id="A0A402CC20"/>
<protein>
    <submittedName>
        <fullName evidence="2">Uncharacterized protein</fullName>
    </submittedName>
</protein>
<sequence>MHRNTSPVRERNQLKSGTGSSLCGASAESARAGPGACPVGVPAVVERIIAHDWNRF</sequence>
<gene>
    <name evidence="2" type="ORF">Rhow_004790</name>
</gene>
<feature type="compositionally biased region" description="Polar residues" evidence="1">
    <location>
        <begin position="14"/>
        <end position="23"/>
    </location>
</feature>
<name>A0A402CC20_RHOWR</name>
<evidence type="ECO:0000313" key="2">
    <source>
        <dbReference type="EMBL" id="GCE41131.1"/>
    </source>
</evidence>
<feature type="region of interest" description="Disordered" evidence="1">
    <location>
        <begin position="1"/>
        <end position="36"/>
    </location>
</feature>
<reference evidence="2 3" key="1">
    <citation type="submission" date="2018-11" db="EMBL/GenBank/DDBJ databases">
        <title>Microbial catabolism of amino acid.</title>
        <authorList>
            <person name="Hibi M."/>
            <person name="Ogawa J."/>
        </authorList>
    </citation>
    <scope>NUCLEOTIDE SEQUENCE [LARGE SCALE GENOMIC DNA]</scope>
    <source>
        <strain evidence="2 3">C31-06</strain>
    </source>
</reference>
<accession>A0A402CC20</accession>
<evidence type="ECO:0000256" key="1">
    <source>
        <dbReference type="SAM" id="MobiDB-lite"/>
    </source>
</evidence>
<dbReference type="EMBL" id="BHYM01000041">
    <property type="protein sequence ID" value="GCE41131.1"/>
    <property type="molecule type" value="Genomic_DNA"/>
</dbReference>